<dbReference type="PANTHER" id="PTHR43133:SF50">
    <property type="entry name" value="ECF RNA POLYMERASE SIGMA FACTOR SIGM"/>
    <property type="match status" value="1"/>
</dbReference>
<keyword evidence="2" id="KW-0805">Transcription regulation</keyword>
<evidence type="ECO:0000256" key="1">
    <source>
        <dbReference type="ARBA" id="ARBA00010641"/>
    </source>
</evidence>
<dbReference type="Gene3D" id="1.10.1740.10">
    <property type="match status" value="1"/>
</dbReference>
<comment type="caution">
    <text evidence="8">The sequence shown here is derived from an EMBL/GenBank/DDBJ whole genome shotgun (WGS) entry which is preliminary data.</text>
</comment>
<evidence type="ECO:0000313" key="8">
    <source>
        <dbReference type="EMBL" id="KAB2347299.1"/>
    </source>
</evidence>
<dbReference type="InterPro" id="IPR007627">
    <property type="entry name" value="RNA_pol_sigma70_r2"/>
</dbReference>
<dbReference type="NCBIfam" id="TIGR02937">
    <property type="entry name" value="sigma70-ECF"/>
    <property type="match status" value="1"/>
</dbReference>
<evidence type="ECO:0000256" key="4">
    <source>
        <dbReference type="ARBA" id="ARBA00023125"/>
    </source>
</evidence>
<comment type="similarity">
    <text evidence="1">Belongs to the sigma-70 factor family. ECF subfamily.</text>
</comment>
<accession>A0A6H9YLB9</accession>
<dbReference type="SUPFAM" id="SSF88946">
    <property type="entry name" value="Sigma2 domain of RNA polymerase sigma factors"/>
    <property type="match status" value="1"/>
</dbReference>
<keyword evidence="5" id="KW-0804">Transcription</keyword>
<dbReference type="Pfam" id="PF04542">
    <property type="entry name" value="Sigma70_r2"/>
    <property type="match status" value="1"/>
</dbReference>
<dbReference type="SUPFAM" id="SSF88659">
    <property type="entry name" value="Sigma3 and sigma4 domains of RNA polymerase sigma factors"/>
    <property type="match status" value="1"/>
</dbReference>
<dbReference type="RefSeq" id="WP_151561996.1">
    <property type="nucleotide sequence ID" value="NZ_WBMT01000009.1"/>
</dbReference>
<dbReference type="Pfam" id="PF08281">
    <property type="entry name" value="Sigma70_r4_2"/>
    <property type="match status" value="1"/>
</dbReference>
<dbReference type="InterPro" id="IPR014284">
    <property type="entry name" value="RNA_pol_sigma-70_dom"/>
</dbReference>
<dbReference type="GO" id="GO:0016987">
    <property type="term" value="F:sigma factor activity"/>
    <property type="evidence" value="ECO:0007669"/>
    <property type="project" value="UniProtKB-KW"/>
</dbReference>
<feature type="domain" description="RNA polymerase sigma-70 region 2" evidence="6">
    <location>
        <begin position="10"/>
        <end position="73"/>
    </location>
</feature>
<organism evidence="8 9">
    <name type="scientific">Actinomadura rudentiformis</name>
    <dbReference type="NCBI Taxonomy" id="359158"/>
    <lineage>
        <taxon>Bacteria</taxon>
        <taxon>Bacillati</taxon>
        <taxon>Actinomycetota</taxon>
        <taxon>Actinomycetes</taxon>
        <taxon>Streptosporangiales</taxon>
        <taxon>Thermomonosporaceae</taxon>
        <taxon>Actinomadura</taxon>
    </lineage>
</organism>
<dbReference type="PANTHER" id="PTHR43133">
    <property type="entry name" value="RNA POLYMERASE ECF-TYPE SIGMA FACTO"/>
    <property type="match status" value="1"/>
</dbReference>
<dbReference type="InterPro" id="IPR013325">
    <property type="entry name" value="RNA_pol_sigma_r2"/>
</dbReference>
<evidence type="ECO:0000313" key="9">
    <source>
        <dbReference type="Proteomes" id="UP000468735"/>
    </source>
</evidence>
<dbReference type="AlphaFoldDB" id="A0A6H9YLB9"/>
<keyword evidence="3" id="KW-0731">Sigma factor</keyword>
<keyword evidence="4" id="KW-0238">DNA-binding</keyword>
<gene>
    <name evidence="8" type="ORF">F8566_20005</name>
</gene>
<dbReference type="GO" id="GO:0006352">
    <property type="term" value="P:DNA-templated transcription initiation"/>
    <property type="evidence" value="ECO:0007669"/>
    <property type="project" value="InterPro"/>
</dbReference>
<feature type="domain" description="RNA polymerase sigma factor 70 region 4 type 2" evidence="7">
    <location>
        <begin position="100"/>
        <end position="151"/>
    </location>
</feature>
<evidence type="ECO:0000259" key="7">
    <source>
        <dbReference type="Pfam" id="PF08281"/>
    </source>
</evidence>
<evidence type="ECO:0000259" key="6">
    <source>
        <dbReference type="Pfam" id="PF04542"/>
    </source>
</evidence>
<dbReference type="EMBL" id="WBMT01000009">
    <property type="protein sequence ID" value="KAB2347299.1"/>
    <property type="molecule type" value="Genomic_DNA"/>
</dbReference>
<dbReference type="InterPro" id="IPR036388">
    <property type="entry name" value="WH-like_DNA-bd_sf"/>
</dbReference>
<evidence type="ECO:0000256" key="3">
    <source>
        <dbReference type="ARBA" id="ARBA00023082"/>
    </source>
</evidence>
<proteinExistence type="inferred from homology"/>
<keyword evidence="9" id="KW-1185">Reference proteome</keyword>
<reference evidence="8 9" key="1">
    <citation type="submission" date="2019-09" db="EMBL/GenBank/DDBJ databases">
        <title>Actinomadura physcomitrii sp. nov., a novel actinomycete isolated from moss [Physcomitrium sphaericum (Ludw) Fuernr].</title>
        <authorList>
            <person name="Zhuang X."/>
            <person name="Liu C."/>
        </authorList>
    </citation>
    <scope>NUCLEOTIDE SEQUENCE [LARGE SCALE GENOMIC DNA]</scope>
    <source>
        <strain evidence="8 9">HMC1</strain>
    </source>
</reference>
<dbReference type="OrthoDB" id="2046835at2"/>
<protein>
    <submittedName>
        <fullName evidence="8">Sigma-70 family RNA polymerase sigma factor</fullName>
    </submittedName>
</protein>
<sequence>MTPDEFTATYREHYPRLVNLARRIVGDQATAEDVAQDAFVALLKATLHDEQTVPRFLSVAVKNRSRDVLRHRKVAHKYAPFETFGPLSAEYALSVALFIDIIAALRTLPASQRRAIVLRTYAGLSEAEIADRMGWARGTVKSHTARARASLRRELAEVA</sequence>
<evidence type="ECO:0000256" key="2">
    <source>
        <dbReference type="ARBA" id="ARBA00023015"/>
    </source>
</evidence>
<evidence type="ECO:0000256" key="5">
    <source>
        <dbReference type="ARBA" id="ARBA00023163"/>
    </source>
</evidence>
<dbReference type="Gene3D" id="1.10.10.10">
    <property type="entry name" value="Winged helix-like DNA-binding domain superfamily/Winged helix DNA-binding domain"/>
    <property type="match status" value="1"/>
</dbReference>
<dbReference type="InterPro" id="IPR039425">
    <property type="entry name" value="RNA_pol_sigma-70-like"/>
</dbReference>
<dbReference type="Proteomes" id="UP000468735">
    <property type="component" value="Unassembled WGS sequence"/>
</dbReference>
<dbReference type="GO" id="GO:0003677">
    <property type="term" value="F:DNA binding"/>
    <property type="evidence" value="ECO:0007669"/>
    <property type="project" value="UniProtKB-KW"/>
</dbReference>
<name>A0A6H9YLB9_9ACTN</name>
<dbReference type="InterPro" id="IPR013324">
    <property type="entry name" value="RNA_pol_sigma_r3/r4-like"/>
</dbReference>
<dbReference type="InterPro" id="IPR013249">
    <property type="entry name" value="RNA_pol_sigma70_r4_t2"/>
</dbReference>
<dbReference type="CDD" id="cd06171">
    <property type="entry name" value="Sigma70_r4"/>
    <property type="match status" value="1"/>
</dbReference>